<keyword evidence="5" id="KW-1185">Reference proteome</keyword>
<dbReference type="PANTHER" id="PTHR48080:SF2">
    <property type="entry name" value="D-GALACTONATE DEHYDRATASE"/>
    <property type="match status" value="1"/>
</dbReference>
<accession>A6NS22</accession>
<reference evidence="4 5" key="2">
    <citation type="submission" date="2007-06" db="EMBL/GenBank/DDBJ databases">
        <title>Draft genome sequence of Pseudoflavonifractor capillosus ATCC 29799.</title>
        <authorList>
            <person name="Sudarsanam P."/>
            <person name="Ley R."/>
            <person name="Guruge J."/>
            <person name="Turnbaugh P.J."/>
            <person name="Mahowald M."/>
            <person name="Liep D."/>
            <person name="Gordon J."/>
        </authorList>
    </citation>
    <scope>NUCLEOTIDE SEQUENCE [LARGE SCALE GENOMIC DNA]</scope>
    <source>
        <strain evidence="4 5">ATCC 29799</strain>
    </source>
</reference>
<sequence length="407" mass="45109">MKITKVDVFQEKAPAEHPGWRPILCRIYTDEGIYGDGEAALSYGVAAPAAFGMIKDLATLIIGMDPLDNEVIWDKLYKCTFWGQNGGPVVFAGISAIDIALWDIKGKFFNVPIYKLLGGKRRDNLRTYASQLTYGWGPGTNHKCCKPEEYAENCRIAVAQGYDCVKLDFFNYDVDGTVWNGPGNAAKGEPMAGEVQTRLLSPYYVKVVEDRVAACREAVGPNVDIIVENHSFPDAQSAVQLGRALAKYNIFYFEEPNTPTAKTAKFISDKLPMPISHGERVYSRWQYAPYFENMSVQVIQPDLGNCGGITEGKKICDMAYVYDVSVQAHVCASPLSTSAALQLEAVIPNFVIHEHHQINLEEFNKRLCTVDWQPVNGKFKVPEGPGLACEISEYAMTVGAEYKVTVE</sequence>
<dbReference type="InterPro" id="IPR013342">
    <property type="entry name" value="Mandelate_racemase_C"/>
</dbReference>
<dbReference type="Gene3D" id="3.20.20.120">
    <property type="entry name" value="Enolase-like C-terminal domain"/>
    <property type="match status" value="1"/>
</dbReference>
<comment type="caution">
    <text evidence="4">The sequence shown here is derived from an EMBL/GenBank/DDBJ whole genome shotgun (WGS) entry which is preliminary data.</text>
</comment>
<organism evidence="4 5">
    <name type="scientific">Pseudoflavonifractor capillosus ATCC 29799</name>
    <dbReference type="NCBI Taxonomy" id="411467"/>
    <lineage>
        <taxon>Bacteria</taxon>
        <taxon>Bacillati</taxon>
        <taxon>Bacillota</taxon>
        <taxon>Clostridia</taxon>
        <taxon>Eubacteriales</taxon>
        <taxon>Oscillospiraceae</taxon>
        <taxon>Pseudoflavonifractor</taxon>
    </lineage>
</organism>
<dbReference type="SFLD" id="SFLDG00179">
    <property type="entry name" value="mandelate_racemase"/>
    <property type="match status" value="1"/>
</dbReference>
<feature type="domain" description="Mandelate racemase/muconate lactonizing enzyme C-terminal" evidence="3">
    <location>
        <begin position="147"/>
        <end position="274"/>
    </location>
</feature>
<dbReference type="Pfam" id="PF02746">
    <property type="entry name" value="MR_MLE_N"/>
    <property type="match status" value="1"/>
</dbReference>
<protein>
    <submittedName>
        <fullName evidence="4">Mandelate racemase/muconate lactonizing enzyme, N-terminal domain protein</fullName>
    </submittedName>
</protein>
<dbReference type="eggNOG" id="COG4948">
    <property type="taxonomic scope" value="Bacteria"/>
</dbReference>
<dbReference type="SMART" id="SM00922">
    <property type="entry name" value="MR_MLE"/>
    <property type="match status" value="1"/>
</dbReference>
<dbReference type="EMBL" id="AAXG02000007">
    <property type="protein sequence ID" value="EDN01060.1"/>
    <property type="molecule type" value="Genomic_DNA"/>
</dbReference>
<evidence type="ECO:0000256" key="1">
    <source>
        <dbReference type="ARBA" id="ARBA00022723"/>
    </source>
</evidence>
<dbReference type="AlphaFoldDB" id="A6NS22"/>
<dbReference type="InterPro" id="IPR029017">
    <property type="entry name" value="Enolase-like_N"/>
</dbReference>
<evidence type="ECO:0000256" key="2">
    <source>
        <dbReference type="ARBA" id="ARBA00023239"/>
    </source>
</evidence>
<dbReference type="Pfam" id="PF13378">
    <property type="entry name" value="MR_MLE_C"/>
    <property type="match status" value="1"/>
</dbReference>
<dbReference type="InterPro" id="IPR013341">
    <property type="entry name" value="Mandelate_racemase_N_dom"/>
</dbReference>
<reference evidence="4 5" key="1">
    <citation type="submission" date="2007-04" db="EMBL/GenBank/DDBJ databases">
        <authorList>
            <person name="Fulton L."/>
            <person name="Clifton S."/>
            <person name="Fulton B."/>
            <person name="Xu J."/>
            <person name="Minx P."/>
            <person name="Pepin K.H."/>
            <person name="Johnson M."/>
            <person name="Thiruvilangam P."/>
            <person name="Bhonagiri V."/>
            <person name="Nash W.E."/>
            <person name="Mardis E.R."/>
            <person name="Wilson R.K."/>
        </authorList>
    </citation>
    <scope>NUCLEOTIDE SEQUENCE [LARGE SCALE GENOMIC DNA]</scope>
    <source>
        <strain evidence="4 5">ATCC 29799</strain>
    </source>
</reference>
<dbReference type="InterPro" id="IPR034593">
    <property type="entry name" value="DgoD-like"/>
</dbReference>
<dbReference type="PANTHER" id="PTHR48080">
    <property type="entry name" value="D-GALACTONATE DEHYDRATASE-RELATED"/>
    <property type="match status" value="1"/>
</dbReference>
<dbReference type="CDD" id="cd03316">
    <property type="entry name" value="MR_like"/>
    <property type="match status" value="1"/>
</dbReference>
<gene>
    <name evidence="4" type="ORF">BACCAP_01000</name>
</gene>
<dbReference type="Gene3D" id="3.30.390.10">
    <property type="entry name" value="Enolase-like, N-terminal domain"/>
    <property type="match status" value="1"/>
</dbReference>
<dbReference type="SFLD" id="SFLDS00001">
    <property type="entry name" value="Enolase"/>
    <property type="match status" value="1"/>
</dbReference>
<dbReference type="GO" id="GO:0046872">
    <property type="term" value="F:metal ion binding"/>
    <property type="evidence" value="ECO:0007669"/>
    <property type="project" value="UniProtKB-KW"/>
</dbReference>
<dbReference type="RefSeq" id="WP_006571549.1">
    <property type="nucleotide sequence ID" value="NZ_AAXG02000007.1"/>
</dbReference>
<proteinExistence type="predicted"/>
<dbReference type="SUPFAM" id="SSF54826">
    <property type="entry name" value="Enolase N-terminal domain-like"/>
    <property type="match status" value="1"/>
</dbReference>
<dbReference type="GO" id="GO:0016829">
    <property type="term" value="F:lyase activity"/>
    <property type="evidence" value="ECO:0007669"/>
    <property type="project" value="UniProtKB-KW"/>
</dbReference>
<dbReference type="SUPFAM" id="SSF51604">
    <property type="entry name" value="Enolase C-terminal domain-like"/>
    <property type="match status" value="1"/>
</dbReference>
<evidence type="ECO:0000313" key="4">
    <source>
        <dbReference type="EMBL" id="EDN01060.1"/>
    </source>
</evidence>
<evidence type="ECO:0000259" key="3">
    <source>
        <dbReference type="SMART" id="SM00922"/>
    </source>
</evidence>
<name>A6NS22_9FIRM</name>
<dbReference type="OrthoDB" id="9775391at2"/>
<keyword evidence="1" id="KW-0479">Metal-binding</keyword>
<dbReference type="Proteomes" id="UP000003639">
    <property type="component" value="Unassembled WGS sequence"/>
</dbReference>
<evidence type="ECO:0000313" key="5">
    <source>
        <dbReference type="Proteomes" id="UP000003639"/>
    </source>
</evidence>
<keyword evidence="2" id="KW-0456">Lyase</keyword>
<dbReference type="InterPro" id="IPR029065">
    <property type="entry name" value="Enolase_C-like"/>
</dbReference>
<dbReference type="InterPro" id="IPR036849">
    <property type="entry name" value="Enolase-like_C_sf"/>
</dbReference>